<dbReference type="InterPro" id="IPR036162">
    <property type="entry name" value="Resolvase-like_N_sf"/>
</dbReference>
<feature type="non-terminal residue" evidence="5">
    <location>
        <position position="41"/>
    </location>
</feature>
<proteinExistence type="predicted"/>
<evidence type="ECO:0000259" key="4">
    <source>
        <dbReference type="PROSITE" id="PS51736"/>
    </source>
</evidence>
<accession>X1TDH6</accession>
<dbReference type="GO" id="GO:0003677">
    <property type="term" value="F:DNA binding"/>
    <property type="evidence" value="ECO:0007669"/>
    <property type="project" value="UniProtKB-KW"/>
</dbReference>
<evidence type="ECO:0000313" key="5">
    <source>
        <dbReference type="EMBL" id="GAI78069.1"/>
    </source>
</evidence>
<reference evidence="5" key="1">
    <citation type="journal article" date="2014" name="Front. Microbiol.">
        <title>High frequency of phylogenetically diverse reductive dehalogenase-homologous genes in deep subseafloor sedimentary metagenomes.</title>
        <authorList>
            <person name="Kawai M."/>
            <person name="Futagami T."/>
            <person name="Toyoda A."/>
            <person name="Takaki Y."/>
            <person name="Nishi S."/>
            <person name="Hori S."/>
            <person name="Arai W."/>
            <person name="Tsubouchi T."/>
            <person name="Morono Y."/>
            <person name="Uchiyama I."/>
            <person name="Ito T."/>
            <person name="Fujiyama A."/>
            <person name="Inagaki F."/>
            <person name="Takami H."/>
        </authorList>
    </citation>
    <scope>NUCLEOTIDE SEQUENCE</scope>
    <source>
        <strain evidence="5">Expedition CK06-06</strain>
    </source>
</reference>
<evidence type="ECO:0000256" key="3">
    <source>
        <dbReference type="ARBA" id="ARBA00023172"/>
    </source>
</evidence>
<dbReference type="GO" id="GO:0015074">
    <property type="term" value="P:DNA integration"/>
    <property type="evidence" value="ECO:0007669"/>
    <property type="project" value="UniProtKB-KW"/>
</dbReference>
<sequence>MKAVLYARVSSKDQEQEGYSIPAQIKFLKDYARDNSIKIVS</sequence>
<dbReference type="EMBL" id="BARW01005330">
    <property type="protein sequence ID" value="GAI78069.1"/>
    <property type="molecule type" value="Genomic_DNA"/>
</dbReference>
<keyword evidence="1" id="KW-0229">DNA integration</keyword>
<dbReference type="PROSITE" id="PS51736">
    <property type="entry name" value="RECOMBINASES_3"/>
    <property type="match status" value="1"/>
</dbReference>
<evidence type="ECO:0000256" key="2">
    <source>
        <dbReference type="ARBA" id="ARBA00023125"/>
    </source>
</evidence>
<keyword evidence="3" id="KW-0233">DNA recombination</keyword>
<feature type="domain" description="Resolvase/invertase-type recombinase catalytic" evidence="4">
    <location>
        <begin position="2"/>
        <end position="41"/>
    </location>
</feature>
<dbReference type="Gene3D" id="3.40.50.1390">
    <property type="entry name" value="Resolvase, N-terminal catalytic domain"/>
    <property type="match status" value="1"/>
</dbReference>
<keyword evidence="2" id="KW-0238">DNA-binding</keyword>
<dbReference type="AlphaFoldDB" id="X1TDH6"/>
<dbReference type="InterPro" id="IPR006118">
    <property type="entry name" value="Recombinase_CS"/>
</dbReference>
<dbReference type="Pfam" id="PF00239">
    <property type="entry name" value="Resolvase"/>
    <property type="match status" value="1"/>
</dbReference>
<dbReference type="PROSITE" id="PS00397">
    <property type="entry name" value="RECOMBINASES_1"/>
    <property type="match status" value="1"/>
</dbReference>
<evidence type="ECO:0000256" key="1">
    <source>
        <dbReference type="ARBA" id="ARBA00022908"/>
    </source>
</evidence>
<dbReference type="GO" id="GO:0000150">
    <property type="term" value="F:DNA strand exchange activity"/>
    <property type="evidence" value="ECO:0007669"/>
    <property type="project" value="InterPro"/>
</dbReference>
<dbReference type="InterPro" id="IPR006119">
    <property type="entry name" value="Resolv_N"/>
</dbReference>
<dbReference type="SUPFAM" id="SSF53041">
    <property type="entry name" value="Resolvase-like"/>
    <property type="match status" value="1"/>
</dbReference>
<gene>
    <name evidence="5" type="ORF">S12H4_11701</name>
</gene>
<protein>
    <recommendedName>
        <fullName evidence="4">Resolvase/invertase-type recombinase catalytic domain-containing protein</fullName>
    </recommendedName>
</protein>
<name>X1TDH6_9ZZZZ</name>
<organism evidence="5">
    <name type="scientific">marine sediment metagenome</name>
    <dbReference type="NCBI Taxonomy" id="412755"/>
    <lineage>
        <taxon>unclassified sequences</taxon>
        <taxon>metagenomes</taxon>
        <taxon>ecological metagenomes</taxon>
    </lineage>
</organism>
<comment type="caution">
    <text evidence="5">The sequence shown here is derived from an EMBL/GenBank/DDBJ whole genome shotgun (WGS) entry which is preliminary data.</text>
</comment>